<evidence type="ECO:0000313" key="1">
    <source>
        <dbReference type="EMBL" id="MBW4548748.1"/>
    </source>
</evidence>
<dbReference type="Proteomes" id="UP000753908">
    <property type="component" value="Unassembled WGS sequence"/>
</dbReference>
<dbReference type="InterPro" id="IPR029063">
    <property type="entry name" value="SAM-dependent_MTases_sf"/>
</dbReference>
<dbReference type="Gene3D" id="3.40.50.150">
    <property type="entry name" value="Vaccinia Virus protein VP39"/>
    <property type="match status" value="1"/>
</dbReference>
<dbReference type="AlphaFoldDB" id="A0A951PS59"/>
<organism evidence="1 2">
    <name type="scientific">Symplocastrum torsivum CPER-KK1</name>
    <dbReference type="NCBI Taxonomy" id="450513"/>
    <lineage>
        <taxon>Bacteria</taxon>
        <taxon>Bacillati</taxon>
        <taxon>Cyanobacteriota</taxon>
        <taxon>Cyanophyceae</taxon>
        <taxon>Oscillatoriophycideae</taxon>
        <taxon>Oscillatoriales</taxon>
        <taxon>Microcoleaceae</taxon>
        <taxon>Symplocastrum</taxon>
    </lineage>
</organism>
<dbReference type="SUPFAM" id="SSF53335">
    <property type="entry name" value="S-adenosyl-L-methionine-dependent methyltransferases"/>
    <property type="match status" value="1"/>
</dbReference>
<reference evidence="1" key="2">
    <citation type="journal article" date="2022" name="Microbiol. Resour. Announc.">
        <title>Metagenome Sequencing to Explore Phylogenomics of Terrestrial Cyanobacteria.</title>
        <authorList>
            <person name="Ward R.D."/>
            <person name="Stajich J.E."/>
            <person name="Johansen J.R."/>
            <person name="Huntemann M."/>
            <person name="Clum A."/>
            <person name="Foster B."/>
            <person name="Foster B."/>
            <person name="Roux S."/>
            <person name="Palaniappan K."/>
            <person name="Varghese N."/>
            <person name="Mukherjee S."/>
            <person name="Reddy T.B.K."/>
            <person name="Daum C."/>
            <person name="Copeland A."/>
            <person name="Chen I.A."/>
            <person name="Ivanova N.N."/>
            <person name="Kyrpides N.C."/>
            <person name="Shapiro N."/>
            <person name="Eloe-Fadrosh E.A."/>
            <person name="Pietrasiak N."/>
        </authorList>
    </citation>
    <scope>NUCLEOTIDE SEQUENCE</scope>
    <source>
        <strain evidence="1">CPER-KK1</strain>
    </source>
</reference>
<proteinExistence type="predicted"/>
<comment type="caution">
    <text evidence="1">The sequence shown here is derived from an EMBL/GenBank/DDBJ whole genome shotgun (WGS) entry which is preliminary data.</text>
</comment>
<accession>A0A951PS59</accession>
<gene>
    <name evidence="1" type="ORF">KME25_30730</name>
</gene>
<sequence>MKITQTEAQMFEDSVDGWVLDAIAYGVTTFEQLVTSLPGVYPSIALSSLRRLASVQRIPTEVMEELVKPAKSQSESPTRLYHQISLPVPHPLDYDWRFSDAAIETLLNECKELTRCNSTIALIGTPSLLRMGIEQSYPRQLVLLEASSTITASLTQAVPKAQVVRCDVIKEPLPKLLAEVVVLDPPWYPEHIQSFLWTACQLCKIGGYVLISMPPFGTRPGIEREWMNTLDWAQKIGLTLIRLDKMALPYVTPLFELNVLKAEGLHTVPREWRRGNLAVFSRSHQTEVPRPAALPQEDEWIEEVLLGVRLRIRQPNLSGFVDPSLIAVVPGDVLQSVSRRDSRRRLADVWTSGNRIFACQGRGVLQLILRAVAMGRLPYEAVALALKRPLSTKETELVSHATNQIINLVSTEQKENLVFGEQRNNTNLSLAAG</sequence>
<dbReference type="EMBL" id="JAHHIF010000070">
    <property type="protein sequence ID" value="MBW4548748.1"/>
    <property type="molecule type" value="Genomic_DNA"/>
</dbReference>
<evidence type="ECO:0000313" key="2">
    <source>
        <dbReference type="Proteomes" id="UP000753908"/>
    </source>
</evidence>
<protein>
    <submittedName>
        <fullName evidence="1">Protein-lysine N-methyltransferase</fullName>
    </submittedName>
</protein>
<name>A0A951PS59_9CYAN</name>
<reference evidence="1" key="1">
    <citation type="submission" date="2021-05" db="EMBL/GenBank/DDBJ databases">
        <authorList>
            <person name="Pietrasiak N."/>
            <person name="Ward R."/>
            <person name="Stajich J.E."/>
            <person name="Kurbessoian T."/>
        </authorList>
    </citation>
    <scope>NUCLEOTIDE SEQUENCE</scope>
    <source>
        <strain evidence="1">CPER-KK1</strain>
    </source>
</reference>